<comment type="similarity">
    <text evidence="1">Belongs to the beta type-B retroviral polymerase family. HERV class-II K(HML-2) pol subfamily.</text>
</comment>
<dbReference type="Proteomes" id="UP001108240">
    <property type="component" value="Unplaced"/>
</dbReference>
<dbReference type="PROSITE" id="PS50878">
    <property type="entry name" value="RT_POL"/>
    <property type="match status" value="1"/>
</dbReference>
<dbReference type="EC" id="3.1.26.4" evidence="2"/>
<keyword evidence="3" id="KW-0808">Transferase</keyword>
<evidence type="ECO:0000256" key="8">
    <source>
        <dbReference type="ARBA" id="ARBA00022771"/>
    </source>
</evidence>
<evidence type="ECO:0000256" key="3">
    <source>
        <dbReference type="ARBA" id="ARBA00022679"/>
    </source>
</evidence>
<name>A0A9J8A259_CYPCA</name>
<dbReference type="Ensembl" id="ENSCCRT00000158946.1">
    <property type="protein sequence ID" value="ENSCCRP00000136801.1"/>
    <property type="gene ID" value="ENSCCRG00000056042.1"/>
</dbReference>
<dbReference type="InterPro" id="IPR043128">
    <property type="entry name" value="Rev_trsase/Diguanyl_cyclase"/>
</dbReference>
<feature type="domain" description="Reverse transcriptase" evidence="13">
    <location>
        <begin position="428"/>
        <end position="607"/>
    </location>
</feature>
<dbReference type="InterPro" id="IPR021109">
    <property type="entry name" value="Peptidase_aspartic_dom_sf"/>
</dbReference>
<accession>A0A9J8A259</accession>
<protein>
    <recommendedName>
        <fullName evidence="2">ribonuclease H</fullName>
        <ecNumber evidence="2">3.1.26.4</ecNumber>
    </recommendedName>
</protein>
<feature type="compositionally biased region" description="Basic and acidic residues" evidence="11">
    <location>
        <begin position="668"/>
        <end position="678"/>
    </location>
</feature>
<feature type="region of interest" description="Disordered" evidence="11">
    <location>
        <begin position="668"/>
        <end position="695"/>
    </location>
</feature>
<keyword evidence="8 10" id="KW-0863">Zinc-finger</keyword>
<keyword evidence="7" id="KW-0378">Hydrolase</keyword>
<evidence type="ECO:0000256" key="2">
    <source>
        <dbReference type="ARBA" id="ARBA00012180"/>
    </source>
</evidence>
<dbReference type="PANTHER" id="PTHR37984:SF5">
    <property type="entry name" value="PROTEIN NYNRIN-LIKE"/>
    <property type="match status" value="1"/>
</dbReference>
<proteinExistence type="inferred from homology"/>
<keyword evidence="7" id="KW-0255">Endonuclease</keyword>
<reference evidence="14" key="2">
    <citation type="submission" date="2025-09" db="UniProtKB">
        <authorList>
            <consortium name="Ensembl"/>
        </authorList>
    </citation>
    <scope>IDENTIFICATION</scope>
</reference>
<evidence type="ECO:0000256" key="10">
    <source>
        <dbReference type="PROSITE-ProRule" id="PRU00134"/>
    </source>
</evidence>
<dbReference type="GO" id="GO:0004523">
    <property type="term" value="F:RNA-DNA hybrid ribonuclease activity"/>
    <property type="evidence" value="ECO:0007669"/>
    <property type="project" value="UniProtKB-EC"/>
</dbReference>
<dbReference type="PROSITE" id="PS50865">
    <property type="entry name" value="ZF_MYND_2"/>
    <property type="match status" value="1"/>
</dbReference>
<dbReference type="OMA" id="MSCEYIL"/>
<feature type="compositionally biased region" description="Polar residues" evidence="11">
    <location>
        <begin position="335"/>
        <end position="351"/>
    </location>
</feature>
<keyword evidence="6" id="KW-0479">Metal-binding</keyword>
<dbReference type="SUPFAM" id="SSF56672">
    <property type="entry name" value="DNA/RNA polymerases"/>
    <property type="match status" value="1"/>
</dbReference>
<dbReference type="GeneTree" id="ENSGT00940000165177"/>
<evidence type="ECO:0000256" key="1">
    <source>
        <dbReference type="ARBA" id="ARBA00010879"/>
    </source>
</evidence>
<dbReference type="GO" id="GO:0008270">
    <property type="term" value="F:zinc ion binding"/>
    <property type="evidence" value="ECO:0007669"/>
    <property type="project" value="UniProtKB-KW"/>
</dbReference>
<dbReference type="Gene3D" id="3.30.70.270">
    <property type="match status" value="2"/>
</dbReference>
<evidence type="ECO:0000256" key="4">
    <source>
        <dbReference type="ARBA" id="ARBA00022695"/>
    </source>
</evidence>
<dbReference type="PANTHER" id="PTHR37984">
    <property type="entry name" value="PROTEIN CBG26694"/>
    <property type="match status" value="1"/>
</dbReference>
<evidence type="ECO:0000256" key="9">
    <source>
        <dbReference type="ARBA" id="ARBA00022833"/>
    </source>
</evidence>
<keyword evidence="15" id="KW-1185">Reference proteome</keyword>
<organism evidence="14 15">
    <name type="scientific">Cyprinus carpio carpio</name>
    <dbReference type="NCBI Taxonomy" id="630221"/>
    <lineage>
        <taxon>Eukaryota</taxon>
        <taxon>Metazoa</taxon>
        <taxon>Chordata</taxon>
        <taxon>Craniata</taxon>
        <taxon>Vertebrata</taxon>
        <taxon>Euteleostomi</taxon>
        <taxon>Actinopterygii</taxon>
        <taxon>Neopterygii</taxon>
        <taxon>Teleostei</taxon>
        <taxon>Ostariophysi</taxon>
        <taxon>Cypriniformes</taxon>
        <taxon>Cyprinidae</taxon>
        <taxon>Cyprininae</taxon>
        <taxon>Cyprinus</taxon>
    </lineage>
</organism>
<evidence type="ECO:0000256" key="7">
    <source>
        <dbReference type="ARBA" id="ARBA00022759"/>
    </source>
</evidence>
<evidence type="ECO:0000313" key="14">
    <source>
        <dbReference type="Ensembl" id="ENSCCRP00000136801.1"/>
    </source>
</evidence>
<dbReference type="AlphaFoldDB" id="A0A9J8A259"/>
<keyword evidence="4" id="KW-0548">Nucleotidyltransferase</keyword>
<dbReference type="InterPro" id="IPR043502">
    <property type="entry name" value="DNA/RNA_pol_sf"/>
</dbReference>
<evidence type="ECO:0000259" key="13">
    <source>
        <dbReference type="PROSITE" id="PS50878"/>
    </source>
</evidence>
<evidence type="ECO:0000313" key="15">
    <source>
        <dbReference type="Proteomes" id="UP001108240"/>
    </source>
</evidence>
<keyword evidence="5" id="KW-0540">Nuclease</keyword>
<evidence type="ECO:0000259" key="12">
    <source>
        <dbReference type="PROSITE" id="PS50865"/>
    </source>
</evidence>
<dbReference type="CDD" id="cd01647">
    <property type="entry name" value="RT_LTR"/>
    <property type="match status" value="1"/>
</dbReference>
<reference evidence="14" key="1">
    <citation type="submission" date="2025-08" db="UniProtKB">
        <authorList>
            <consortium name="Ensembl"/>
        </authorList>
    </citation>
    <scope>IDENTIFICATION</scope>
</reference>
<feature type="region of interest" description="Disordered" evidence="11">
    <location>
        <begin position="335"/>
        <end position="357"/>
    </location>
</feature>
<evidence type="ECO:0000256" key="6">
    <source>
        <dbReference type="ARBA" id="ARBA00022723"/>
    </source>
</evidence>
<dbReference type="Gene3D" id="3.10.10.10">
    <property type="entry name" value="HIV Type 1 Reverse Transcriptase, subunit A, domain 1"/>
    <property type="match status" value="1"/>
</dbReference>
<dbReference type="InterPro" id="IPR000477">
    <property type="entry name" value="RT_dom"/>
</dbReference>
<dbReference type="InterPro" id="IPR050951">
    <property type="entry name" value="Retrovirus_Pol_polyprotein"/>
</dbReference>
<dbReference type="Pfam" id="PF00078">
    <property type="entry name" value="RVT_1"/>
    <property type="match status" value="1"/>
</dbReference>
<dbReference type="GO" id="GO:0016779">
    <property type="term" value="F:nucleotidyltransferase activity"/>
    <property type="evidence" value="ECO:0007669"/>
    <property type="project" value="UniProtKB-KW"/>
</dbReference>
<keyword evidence="9" id="KW-0862">Zinc</keyword>
<dbReference type="SUPFAM" id="SSF50630">
    <property type="entry name" value="Acid proteases"/>
    <property type="match status" value="1"/>
</dbReference>
<evidence type="ECO:0000256" key="11">
    <source>
        <dbReference type="SAM" id="MobiDB-lite"/>
    </source>
</evidence>
<dbReference type="InterPro" id="IPR002893">
    <property type="entry name" value="Znf_MYND"/>
</dbReference>
<feature type="domain" description="MYND-type" evidence="12">
    <location>
        <begin position="8"/>
        <end position="45"/>
    </location>
</feature>
<sequence>MEGSPQSCAYCGNTRPDLTLRHCATCKQMSKACQAGHWTDHRKQCRSYSRTNVKPVSTTEPLKSNKPTCAALVGKQCLVQCYIQGLLVDALWDTGSQVCIVSETWKDYHLPNVRLSDISEAIEAPEEPRLVAANGQDIPYIGWIEVTFGLVSDKTKDSELTIPVLVMRGRQLCHPIIGYNVIEQIANRTRLTPPNASELVVTAIPNVEGNKIQAFIERVQAEMSCEYILKTTKERVNVPKHTSVQVECRVQTLPPKEETVLLFEPDVNPTWAEGLEFCETLVKLQRQTSPYVIVNVQNPTDHDIMLDSKTVIGTVHPVQAVYPAAAFEAPRSEPISVSQVTNETTQTSDSTWDPPLDLSHLSESRRQIVRQMLREEAASFSRSDDDIGCIDGLKLTISLKDYIPVTRTYQSVPRPLYKEMKDYLHDLIAQGWVQKSNSPYSSPVVCVRKKDGSLRLCIDYRELNRKKNPDRQPIPRVQDIMDSLGGNSWFSLLDQGKAYHQGFMAKESRPMTAFVTPWGLYEWIRIPFGLMNAPAAFQRCMEECLEDLRDNCCVPYLDDTLVFSKSFECHVNDVRRVLQHLRRYGIKLKPSKCEVFKWEVRYLGRIVSAEGSKIDPADTEAVRALGEKRPSTVGQLRAVLGLLSYYRQYIKDFSKIAGPLYDLLKGEGETKEEEHNETTTKCTKSKKKGVPSQKPILWTAETGDTNRLLGGAPGPWIS</sequence>
<evidence type="ECO:0000256" key="5">
    <source>
        <dbReference type="ARBA" id="ARBA00022722"/>
    </source>
</evidence>